<dbReference type="RefSeq" id="WP_315607664.1">
    <property type="nucleotide sequence ID" value="NZ_CP130318.1"/>
</dbReference>
<dbReference type="PIRSF" id="PIRSF036794">
    <property type="entry name" value="UCP_erythr_ester"/>
    <property type="match status" value="1"/>
</dbReference>
<accession>A0AA96LIC9</accession>
<dbReference type="Gene3D" id="1.20.1440.30">
    <property type="entry name" value="Biosynthetic Protein domain"/>
    <property type="match status" value="1"/>
</dbReference>
<dbReference type="EMBL" id="CP130318">
    <property type="protein sequence ID" value="WNQ13883.1"/>
    <property type="molecule type" value="Genomic_DNA"/>
</dbReference>
<dbReference type="Gene3D" id="3.40.1660.10">
    <property type="entry name" value="EreA-like (biosynthetic domain)"/>
    <property type="match status" value="1"/>
</dbReference>
<dbReference type="Proteomes" id="UP001305702">
    <property type="component" value="Chromosome"/>
</dbReference>
<dbReference type="AlphaFoldDB" id="A0AA96LIC9"/>
<keyword evidence="2" id="KW-1185">Reference proteome</keyword>
<dbReference type="CDD" id="cd14728">
    <property type="entry name" value="Ere-like"/>
    <property type="match status" value="1"/>
</dbReference>
<name>A0AA96LIC9_9BACL</name>
<dbReference type="PANTHER" id="PTHR31299:SF0">
    <property type="entry name" value="ESTERASE, PUTATIVE (AFU_ORTHOLOGUE AFUA_1G05850)-RELATED"/>
    <property type="match status" value="1"/>
</dbReference>
<dbReference type="Gene3D" id="3.30.1870.10">
    <property type="entry name" value="EreA-like, domain 2"/>
    <property type="match status" value="1"/>
</dbReference>
<evidence type="ECO:0000313" key="2">
    <source>
        <dbReference type="Proteomes" id="UP001305702"/>
    </source>
</evidence>
<reference evidence="1 2" key="1">
    <citation type="submission" date="2022-02" db="EMBL/GenBank/DDBJ databases">
        <title>Paenibacillus sp. MBLB1776 Whole Genome Shotgun Sequencing.</title>
        <authorList>
            <person name="Hwang C.Y."/>
            <person name="Cho E.-S."/>
            <person name="Seo M.-J."/>
        </authorList>
    </citation>
    <scope>NUCLEOTIDE SEQUENCE [LARGE SCALE GENOMIC DNA]</scope>
    <source>
        <strain evidence="1 2">MBLB1776</strain>
    </source>
</reference>
<sequence>MKTWSLVEYIRSHSLDWRKEETMDRLLEAIGDARFVLLGEASHGTSEFYSIRARITQRLLERHGFSFVAVEGDWPSCYALNQYIKSYPGAPESPAEAMKAFGRWPEWMWANREIARLLDWMKELNRSREQGRQAGFYGLDVYSLWESMDAVMEYLTDKGLMDELEKARQAFSCFEPYSRDEQTYGAAAAFLSEDCEKEVQALLQDMRGRNKAAQGDSEEALGAEMNAMAAANAEHYYREMMRGGPESWNVRDRHMVEALERLMDFHGSVAKAIVWEHNTHIGDARATDMKEDGMVNVGQLLREKHPGEVFALGFGTYRGTVIAGRSWGAPLSRMKVPEAAAGSWEELMHQAGSHDQLLLLDNAPEELYRRVGHRAIGVVYHPEYERGNYVPTVVPERYDAFLHVDETRALEPLVLQEV</sequence>
<dbReference type="PANTHER" id="PTHR31299">
    <property type="entry name" value="ESTERASE, PUTATIVE (AFU_ORTHOLOGUE AFUA_1G05850)-RELATED"/>
    <property type="match status" value="1"/>
</dbReference>
<dbReference type="InterPro" id="IPR052036">
    <property type="entry name" value="Hydrolase/PRTase-associated"/>
</dbReference>
<protein>
    <submittedName>
        <fullName evidence="1">Erythromycin esterase family protein</fullName>
    </submittedName>
</protein>
<dbReference type="SUPFAM" id="SSF159501">
    <property type="entry name" value="EreA/ChaN-like"/>
    <property type="match status" value="1"/>
</dbReference>
<dbReference type="InterPro" id="IPR014622">
    <property type="entry name" value="UCP036794_erythomycin"/>
</dbReference>
<dbReference type="Pfam" id="PF05139">
    <property type="entry name" value="Erythro_esteras"/>
    <property type="match status" value="1"/>
</dbReference>
<dbReference type="GO" id="GO:0046677">
    <property type="term" value="P:response to antibiotic"/>
    <property type="evidence" value="ECO:0007669"/>
    <property type="project" value="InterPro"/>
</dbReference>
<organism evidence="1 2">
    <name type="scientific">Paenibacillus aurantius</name>
    <dbReference type="NCBI Taxonomy" id="2918900"/>
    <lineage>
        <taxon>Bacteria</taxon>
        <taxon>Bacillati</taxon>
        <taxon>Bacillota</taxon>
        <taxon>Bacilli</taxon>
        <taxon>Bacillales</taxon>
        <taxon>Paenibacillaceae</taxon>
        <taxon>Paenibacillus</taxon>
    </lineage>
</organism>
<gene>
    <name evidence="1" type="ORF">MJA45_12965</name>
</gene>
<dbReference type="KEGG" id="paun:MJA45_12965"/>
<proteinExistence type="predicted"/>
<dbReference type="InterPro" id="IPR007815">
    <property type="entry name" value="Emycin_Estase"/>
</dbReference>
<evidence type="ECO:0000313" key="1">
    <source>
        <dbReference type="EMBL" id="WNQ13883.1"/>
    </source>
</evidence>